<evidence type="ECO:0000313" key="3">
    <source>
        <dbReference type="Proteomes" id="UP000824044"/>
    </source>
</evidence>
<reference evidence="2" key="2">
    <citation type="submission" date="2021-04" db="EMBL/GenBank/DDBJ databases">
        <authorList>
            <person name="Gilroy R."/>
        </authorList>
    </citation>
    <scope>NUCLEOTIDE SEQUENCE</scope>
    <source>
        <strain evidence="2">CHK33-5263</strain>
    </source>
</reference>
<sequence length="430" mass="47178">MYYPEGVISAKEYDDNIRDMSEEDAAEYAAEYVRYPDENGAIYLEVGTACDENGVVDEAFDAAFAQSLAIVNERYASLREDGARVDVANDYTVRVFLPAMMESEYYAINHFSYIGEFSIRTGDSEEDATDIFGIRSDETIADYVTSVTSGTTAGTSFLQVHFTQAGQAAMNSATSGAAETAVTLYFFVGDTSILSLSVSEQMTEGSIYISGSYTAETAAVTAELFNSSIETTADALTFTPTEAYFHEALYGGETVIMLYIAFGVLFVAMMAFFFVRYRRLGFVHLYTFLLFTFAMILCGWAIDFVYLSVESFLAFLLAGVLLCASNVVTFEAARKEYALGKTMASSVKTGYRKCFWKLFDLHIVLAVIAFLVSAIAIGSLQVAAFVLGLAIVFSGVGSLVVNRFGWAVMMGTTKRQGAFCNFKREEVEDD</sequence>
<dbReference type="Proteomes" id="UP000824044">
    <property type="component" value="Unassembled WGS sequence"/>
</dbReference>
<dbReference type="AlphaFoldDB" id="A0A9D2DYH5"/>
<feature type="transmembrane region" description="Helical" evidence="1">
    <location>
        <begin position="354"/>
        <end position="377"/>
    </location>
</feature>
<dbReference type="SUPFAM" id="SSF82866">
    <property type="entry name" value="Multidrug efflux transporter AcrB transmembrane domain"/>
    <property type="match status" value="1"/>
</dbReference>
<feature type="transmembrane region" description="Helical" evidence="1">
    <location>
        <begin position="256"/>
        <end position="275"/>
    </location>
</feature>
<dbReference type="EMBL" id="DXBS01000147">
    <property type="protein sequence ID" value="HIZ25388.1"/>
    <property type="molecule type" value="Genomic_DNA"/>
</dbReference>
<evidence type="ECO:0000313" key="2">
    <source>
        <dbReference type="EMBL" id="HIZ25388.1"/>
    </source>
</evidence>
<protein>
    <recommendedName>
        <fullName evidence="4">Protein translocase subunit SecD</fullName>
    </recommendedName>
</protein>
<feature type="transmembrane region" description="Helical" evidence="1">
    <location>
        <begin position="282"/>
        <end position="306"/>
    </location>
</feature>
<comment type="caution">
    <text evidence="2">The sequence shown here is derived from an EMBL/GenBank/DDBJ whole genome shotgun (WGS) entry which is preliminary data.</text>
</comment>
<proteinExistence type="predicted"/>
<feature type="transmembrane region" description="Helical" evidence="1">
    <location>
        <begin position="383"/>
        <end position="406"/>
    </location>
</feature>
<keyword evidence="1" id="KW-1133">Transmembrane helix</keyword>
<keyword evidence="1" id="KW-0812">Transmembrane</keyword>
<evidence type="ECO:0000256" key="1">
    <source>
        <dbReference type="SAM" id="Phobius"/>
    </source>
</evidence>
<reference evidence="2" key="1">
    <citation type="journal article" date="2021" name="PeerJ">
        <title>Extensive microbial diversity within the chicken gut microbiome revealed by metagenomics and culture.</title>
        <authorList>
            <person name="Gilroy R."/>
            <person name="Ravi A."/>
            <person name="Getino M."/>
            <person name="Pursley I."/>
            <person name="Horton D.L."/>
            <person name="Alikhan N.F."/>
            <person name="Baker D."/>
            <person name="Gharbi K."/>
            <person name="Hall N."/>
            <person name="Watson M."/>
            <person name="Adriaenssens E.M."/>
            <person name="Foster-Nyarko E."/>
            <person name="Jarju S."/>
            <person name="Secka A."/>
            <person name="Antonio M."/>
            <person name="Oren A."/>
            <person name="Chaudhuri R.R."/>
            <person name="La Ragione R."/>
            <person name="Hildebrand F."/>
            <person name="Pallen M.J."/>
        </authorList>
    </citation>
    <scope>NUCLEOTIDE SEQUENCE</scope>
    <source>
        <strain evidence="2">CHK33-5263</strain>
    </source>
</reference>
<feature type="transmembrane region" description="Helical" evidence="1">
    <location>
        <begin position="312"/>
        <end position="333"/>
    </location>
</feature>
<evidence type="ECO:0008006" key="4">
    <source>
        <dbReference type="Google" id="ProtNLM"/>
    </source>
</evidence>
<keyword evidence="1" id="KW-0472">Membrane</keyword>
<accession>A0A9D2DYH5</accession>
<organism evidence="2 3">
    <name type="scientific">Candidatus Gallimonas intestinigallinarum</name>
    <dbReference type="NCBI Taxonomy" id="2838604"/>
    <lineage>
        <taxon>Bacteria</taxon>
        <taxon>Bacillati</taxon>
        <taxon>Bacillota</taxon>
        <taxon>Clostridia</taxon>
        <taxon>Candidatus Gallimonas</taxon>
    </lineage>
</organism>
<gene>
    <name evidence="2" type="ORF">H9812_08010</name>
</gene>
<name>A0A9D2DYH5_9FIRM</name>